<dbReference type="GO" id="GO:0006355">
    <property type="term" value="P:regulation of DNA-templated transcription"/>
    <property type="evidence" value="ECO:0007669"/>
    <property type="project" value="UniProtKB-ARBA"/>
</dbReference>
<dbReference type="Proteomes" id="UP000324758">
    <property type="component" value="Unassembled WGS sequence"/>
</dbReference>
<dbReference type="SMART" id="SM00344">
    <property type="entry name" value="HTH_ASNC"/>
    <property type="match status" value="1"/>
</dbReference>
<dbReference type="GO" id="GO:0043200">
    <property type="term" value="P:response to amino acid"/>
    <property type="evidence" value="ECO:0007669"/>
    <property type="project" value="TreeGrafter"/>
</dbReference>
<proteinExistence type="predicted"/>
<gene>
    <name evidence="5" type="ORF">FXB40_02180</name>
</gene>
<dbReference type="RefSeq" id="WP_148770582.1">
    <property type="nucleotide sequence ID" value="NZ_VSSS01000006.1"/>
</dbReference>
<keyword evidence="3" id="KW-0804">Transcription</keyword>
<dbReference type="PANTHER" id="PTHR30154">
    <property type="entry name" value="LEUCINE-RESPONSIVE REGULATORY PROTEIN"/>
    <property type="match status" value="1"/>
</dbReference>
<dbReference type="GO" id="GO:0043565">
    <property type="term" value="F:sequence-specific DNA binding"/>
    <property type="evidence" value="ECO:0007669"/>
    <property type="project" value="InterPro"/>
</dbReference>
<evidence type="ECO:0000313" key="6">
    <source>
        <dbReference type="Proteomes" id="UP000324758"/>
    </source>
</evidence>
<keyword evidence="1" id="KW-0805">Transcription regulation</keyword>
<comment type="caution">
    <text evidence="5">The sequence shown here is derived from an EMBL/GenBank/DDBJ whole genome shotgun (WGS) entry which is preliminary data.</text>
</comment>
<accession>A0A5D3KSK1</accession>
<dbReference type="InterPro" id="IPR036390">
    <property type="entry name" value="WH_DNA-bd_sf"/>
</dbReference>
<organism evidence="5 6">
    <name type="scientific">Bradyrhizobium rifense</name>
    <dbReference type="NCBI Taxonomy" id="515499"/>
    <lineage>
        <taxon>Bacteria</taxon>
        <taxon>Pseudomonadati</taxon>
        <taxon>Pseudomonadota</taxon>
        <taxon>Alphaproteobacteria</taxon>
        <taxon>Hyphomicrobiales</taxon>
        <taxon>Nitrobacteraceae</taxon>
        <taxon>Bradyrhizobium</taxon>
    </lineage>
</organism>
<dbReference type="InterPro" id="IPR019885">
    <property type="entry name" value="Tscrpt_reg_HTH_AsnC-type_CS"/>
</dbReference>
<dbReference type="InterPro" id="IPR011991">
    <property type="entry name" value="ArsR-like_HTH"/>
</dbReference>
<dbReference type="AlphaFoldDB" id="A0A5D3KSK1"/>
<dbReference type="InterPro" id="IPR011008">
    <property type="entry name" value="Dimeric_a/b-barrel"/>
</dbReference>
<evidence type="ECO:0000256" key="1">
    <source>
        <dbReference type="ARBA" id="ARBA00023015"/>
    </source>
</evidence>
<reference evidence="5 6" key="1">
    <citation type="submission" date="2019-08" db="EMBL/GenBank/DDBJ databases">
        <title>Bradyrhizobium hipponensis sp. nov., a rhizobium isolated from a Lupinus angustifolius root nodule in Tunisia.</title>
        <authorList>
            <person name="Off K."/>
            <person name="Rejili M."/>
            <person name="Mars M."/>
            <person name="Brachmann A."/>
            <person name="Marin M."/>
        </authorList>
    </citation>
    <scope>NUCLEOTIDE SEQUENCE [LARGE SCALE GENOMIC DNA]</scope>
    <source>
        <strain evidence="5 6">CTAW71</strain>
    </source>
</reference>
<dbReference type="PROSITE" id="PS50956">
    <property type="entry name" value="HTH_ASNC_2"/>
    <property type="match status" value="1"/>
</dbReference>
<dbReference type="SUPFAM" id="SSF54909">
    <property type="entry name" value="Dimeric alpha+beta barrel"/>
    <property type="match status" value="1"/>
</dbReference>
<dbReference type="Gene3D" id="1.10.10.10">
    <property type="entry name" value="Winged helix-like DNA-binding domain superfamily/Winged helix DNA-binding domain"/>
    <property type="match status" value="1"/>
</dbReference>
<name>A0A5D3KSK1_9BRAD</name>
<dbReference type="SUPFAM" id="SSF46785">
    <property type="entry name" value="Winged helix' DNA-binding domain"/>
    <property type="match status" value="1"/>
</dbReference>
<dbReference type="Pfam" id="PF13412">
    <property type="entry name" value="HTH_24"/>
    <property type="match status" value="1"/>
</dbReference>
<dbReference type="PANTHER" id="PTHR30154:SF34">
    <property type="entry name" value="TRANSCRIPTIONAL REGULATOR AZLB"/>
    <property type="match status" value="1"/>
</dbReference>
<keyword evidence="2" id="KW-0238">DNA-binding</keyword>
<dbReference type="InterPro" id="IPR036388">
    <property type="entry name" value="WH-like_DNA-bd_sf"/>
</dbReference>
<dbReference type="InterPro" id="IPR000485">
    <property type="entry name" value="AsnC-type_HTH_dom"/>
</dbReference>
<evidence type="ECO:0000256" key="3">
    <source>
        <dbReference type="ARBA" id="ARBA00023163"/>
    </source>
</evidence>
<dbReference type="PRINTS" id="PR00033">
    <property type="entry name" value="HTHASNC"/>
</dbReference>
<dbReference type="Pfam" id="PF01037">
    <property type="entry name" value="AsnC_trans_reg"/>
    <property type="match status" value="1"/>
</dbReference>
<feature type="domain" description="HTH asnC-type" evidence="4">
    <location>
        <begin position="7"/>
        <end position="109"/>
    </location>
</feature>
<dbReference type="Gene3D" id="3.30.70.920">
    <property type="match status" value="1"/>
</dbReference>
<keyword evidence="6" id="KW-1185">Reference proteome</keyword>
<dbReference type="EMBL" id="VSSS01000006">
    <property type="protein sequence ID" value="TYL99662.1"/>
    <property type="molecule type" value="Genomic_DNA"/>
</dbReference>
<sequence>MNGVPKLDRIDLNILVQLQKDGRMTNANLAEAVGLSASPCLQRVKRLESAGYITGYGSQINLAKLTESISVFTEITLVDHRKEDFVKFEASMRKVDELMECHLVSGGYDYLLRFVCRNISHYQERMENLLERNIGIEKYFSYIVLKSPIVKHALPLKALLDFPQHARANCTHPDDQ</sequence>
<dbReference type="GO" id="GO:0005829">
    <property type="term" value="C:cytosol"/>
    <property type="evidence" value="ECO:0007669"/>
    <property type="project" value="TreeGrafter"/>
</dbReference>
<evidence type="ECO:0000313" key="5">
    <source>
        <dbReference type="EMBL" id="TYL99662.1"/>
    </source>
</evidence>
<dbReference type="OrthoDB" id="9803143at2"/>
<dbReference type="CDD" id="cd00090">
    <property type="entry name" value="HTH_ARSR"/>
    <property type="match status" value="1"/>
</dbReference>
<protein>
    <submittedName>
        <fullName evidence="5">Lrp/AsnC family transcriptional regulator</fullName>
    </submittedName>
</protein>
<dbReference type="PROSITE" id="PS00519">
    <property type="entry name" value="HTH_ASNC_1"/>
    <property type="match status" value="1"/>
</dbReference>
<evidence type="ECO:0000259" key="4">
    <source>
        <dbReference type="PROSITE" id="PS50956"/>
    </source>
</evidence>
<dbReference type="InterPro" id="IPR019887">
    <property type="entry name" value="Tscrpt_reg_AsnC/Lrp_C"/>
</dbReference>
<dbReference type="InterPro" id="IPR019888">
    <property type="entry name" value="Tscrpt_reg_AsnC-like"/>
</dbReference>
<evidence type="ECO:0000256" key="2">
    <source>
        <dbReference type="ARBA" id="ARBA00023125"/>
    </source>
</evidence>